<accession>A0A4V3WJE6</accession>
<reference evidence="4 5" key="1">
    <citation type="journal article" date="2018" name="Proc. Natl. Acad. Sci. U.S.A.">
        <title>Draft genome sequence of Camellia sinensis var. sinensis provides insights into the evolution of the tea genome and tea quality.</title>
        <authorList>
            <person name="Wei C."/>
            <person name="Yang H."/>
            <person name="Wang S."/>
            <person name="Zhao J."/>
            <person name="Liu C."/>
            <person name="Gao L."/>
            <person name="Xia E."/>
            <person name="Lu Y."/>
            <person name="Tai Y."/>
            <person name="She G."/>
            <person name="Sun J."/>
            <person name="Cao H."/>
            <person name="Tong W."/>
            <person name="Gao Q."/>
            <person name="Li Y."/>
            <person name="Deng W."/>
            <person name="Jiang X."/>
            <person name="Wang W."/>
            <person name="Chen Q."/>
            <person name="Zhang S."/>
            <person name="Li H."/>
            <person name="Wu J."/>
            <person name="Wang P."/>
            <person name="Li P."/>
            <person name="Shi C."/>
            <person name="Zheng F."/>
            <person name="Jian J."/>
            <person name="Huang B."/>
            <person name="Shan D."/>
            <person name="Shi M."/>
            <person name="Fang C."/>
            <person name="Yue Y."/>
            <person name="Li F."/>
            <person name="Li D."/>
            <person name="Wei S."/>
            <person name="Han B."/>
            <person name="Jiang C."/>
            <person name="Yin Y."/>
            <person name="Xia T."/>
            <person name="Zhang Z."/>
            <person name="Bennetzen J.L."/>
            <person name="Zhao S."/>
            <person name="Wan X."/>
        </authorList>
    </citation>
    <scope>NUCLEOTIDE SEQUENCE [LARGE SCALE GENOMIC DNA]</scope>
    <source>
        <strain evidence="5">cv. Shuchazao</strain>
        <tissue evidence="4">Leaf</tissue>
    </source>
</reference>
<organism evidence="4 5">
    <name type="scientific">Camellia sinensis var. sinensis</name>
    <name type="common">China tea</name>
    <dbReference type="NCBI Taxonomy" id="542762"/>
    <lineage>
        <taxon>Eukaryota</taxon>
        <taxon>Viridiplantae</taxon>
        <taxon>Streptophyta</taxon>
        <taxon>Embryophyta</taxon>
        <taxon>Tracheophyta</taxon>
        <taxon>Spermatophyta</taxon>
        <taxon>Magnoliopsida</taxon>
        <taxon>eudicotyledons</taxon>
        <taxon>Gunneridae</taxon>
        <taxon>Pentapetalae</taxon>
        <taxon>asterids</taxon>
        <taxon>Ericales</taxon>
        <taxon>Theaceae</taxon>
        <taxon>Camellia</taxon>
    </lineage>
</organism>
<evidence type="ECO:0000313" key="4">
    <source>
        <dbReference type="EMBL" id="THF96676.1"/>
    </source>
</evidence>
<feature type="chain" id="PRO_5020434018" description="Stigma-specific STIG1-like protein 1" evidence="3">
    <location>
        <begin position="29"/>
        <end position="133"/>
    </location>
</feature>
<evidence type="ECO:0008006" key="6">
    <source>
        <dbReference type="Google" id="ProtNLM"/>
    </source>
</evidence>
<proteinExistence type="inferred from homology"/>
<keyword evidence="2 3" id="KW-0732">Signal</keyword>
<dbReference type="Pfam" id="PF04885">
    <property type="entry name" value="Stig1"/>
    <property type="match status" value="1"/>
</dbReference>
<evidence type="ECO:0000313" key="5">
    <source>
        <dbReference type="Proteomes" id="UP000306102"/>
    </source>
</evidence>
<comment type="caution">
    <text evidence="4">The sequence shown here is derived from an EMBL/GenBank/DDBJ whole genome shotgun (WGS) entry which is preliminary data.</text>
</comment>
<dbReference type="EMBL" id="SDRB02012786">
    <property type="protein sequence ID" value="THF96676.1"/>
    <property type="molecule type" value="Genomic_DNA"/>
</dbReference>
<protein>
    <recommendedName>
        <fullName evidence="6">Stigma-specific STIG1-like protein 1</fullName>
    </recommendedName>
</protein>
<comment type="similarity">
    <text evidence="1">Belongs to the STIG1 family.</text>
</comment>
<dbReference type="PANTHER" id="PTHR33227">
    <property type="entry name" value="STIGMA-SPECIFIC STIG1-LIKE PROTEIN 3"/>
    <property type="match status" value="1"/>
</dbReference>
<dbReference type="AlphaFoldDB" id="A0A4V3WJE6"/>
<dbReference type="Proteomes" id="UP000306102">
    <property type="component" value="Unassembled WGS sequence"/>
</dbReference>
<name>A0A4V3WJE6_CAMSN</name>
<evidence type="ECO:0000256" key="2">
    <source>
        <dbReference type="ARBA" id="ARBA00022729"/>
    </source>
</evidence>
<dbReference type="PANTHER" id="PTHR33227:SF28">
    <property type="entry name" value="STIGMA-SPECIFIC STIG1-LIKE PROTEIN 1"/>
    <property type="match status" value="1"/>
</dbReference>
<feature type="signal peptide" evidence="3">
    <location>
        <begin position="1"/>
        <end position="28"/>
    </location>
</feature>
<sequence length="133" mass="14242">MALPRVSFILLLVIAITIIVTLVAPTSASNEPFRGTYHRVLSHSPRAPLATCNKYPRVCAAEGSPGPDCCGKQCVNVMTDKLNCGKCGKKCVYSEMCCQGECVNPSVDKKHCGRCNKKCNNGGSCVYGLCSYS</sequence>
<dbReference type="InterPro" id="IPR006969">
    <property type="entry name" value="Stig-like"/>
</dbReference>
<evidence type="ECO:0000256" key="3">
    <source>
        <dbReference type="SAM" id="SignalP"/>
    </source>
</evidence>
<gene>
    <name evidence="4" type="ORF">TEA_004767</name>
</gene>
<keyword evidence="5" id="KW-1185">Reference proteome</keyword>
<evidence type="ECO:0000256" key="1">
    <source>
        <dbReference type="ARBA" id="ARBA00006010"/>
    </source>
</evidence>
<dbReference type="STRING" id="542762.A0A4V3WJE6"/>